<dbReference type="EMBL" id="CALQ01001676">
    <property type="protein sequence ID" value="CCM18864.1"/>
    <property type="molecule type" value="Genomic_DNA"/>
</dbReference>
<reference evidence="1" key="1">
    <citation type="submission" date="2012-08" db="EMBL/GenBank/DDBJ databases">
        <title>Comparative genomics of metastatic and non-metastatic Leishmania guyanensis provides insights into polygenic factors involved in Leishmania RNA virus infection.</title>
        <authorList>
            <person name="Smith D."/>
            <person name="Hertz-Fowler C."/>
            <person name="Martin R."/>
            <person name="Dickens N."/>
            <person name="Fasel N."/>
            <person name="Falquet L."/>
            <person name="Beverley S."/>
            <person name="Zangger H."/>
            <person name="Calderon-Copete S."/>
            <person name="Mottram J."/>
            <person name="Xenarios I."/>
        </authorList>
    </citation>
    <scope>NUCLEOTIDE SEQUENCE</scope>
    <source>
        <strain evidence="1">MHOM/BR/75/M4147/SSU:IR2SAT-LUC</strain>
    </source>
</reference>
<sequence length="132" mass="14879">MKLIETANVIGIRFECASPHMESGFPGKVSNYCTFTIERSEPNALKTAYDSYITDNSPCNASPIGVFSHTSFNLNGIPDQQDGKNWVQPECMRSHWLRVYRPAMLPRRIAPPSRLTSFCRLRELVSPTARDA</sequence>
<organism evidence="1">
    <name type="scientific">Leishmania guyanensis</name>
    <dbReference type="NCBI Taxonomy" id="5670"/>
    <lineage>
        <taxon>Eukaryota</taxon>
        <taxon>Discoba</taxon>
        <taxon>Euglenozoa</taxon>
        <taxon>Kinetoplastea</taxon>
        <taxon>Metakinetoplastina</taxon>
        <taxon>Trypanosomatida</taxon>
        <taxon>Trypanosomatidae</taxon>
        <taxon>Leishmaniinae</taxon>
        <taxon>Leishmania</taxon>
        <taxon>Leishmania guyanensis species complex</taxon>
    </lineage>
</organism>
<dbReference type="InterPro" id="IPR014718">
    <property type="entry name" value="GH-type_carb-bd"/>
</dbReference>
<dbReference type="GO" id="GO:0030246">
    <property type="term" value="F:carbohydrate binding"/>
    <property type="evidence" value="ECO:0007669"/>
    <property type="project" value="InterPro"/>
</dbReference>
<accession>A0A1E1J5J3</accession>
<dbReference type="GO" id="GO:0005975">
    <property type="term" value="P:carbohydrate metabolic process"/>
    <property type="evidence" value="ECO:0007669"/>
    <property type="project" value="InterPro"/>
</dbReference>
<proteinExistence type="predicted"/>
<evidence type="ECO:0000313" key="1">
    <source>
        <dbReference type="EMBL" id="CCM18864.1"/>
    </source>
</evidence>
<protein>
    <submittedName>
        <fullName evidence="1">Aldose=1-epimerase, putative</fullName>
    </submittedName>
</protein>
<dbReference type="Gene3D" id="2.70.98.10">
    <property type="match status" value="1"/>
</dbReference>
<gene>
    <name evidence="1" type="primary">LgM4147LRVhigh.34.02100.00380</name>
    <name evidence="1" type="ORF">BN36_3463480</name>
</gene>
<dbReference type="AlphaFoldDB" id="A0A1E1J5J3"/>
<dbReference type="GO" id="GO:0003824">
    <property type="term" value="F:catalytic activity"/>
    <property type="evidence" value="ECO:0007669"/>
    <property type="project" value="InterPro"/>
</dbReference>
<dbReference type="InterPro" id="IPR011013">
    <property type="entry name" value="Gal_mutarotase_sf_dom"/>
</dbReference>
<name>A0A1E1J5J3_LEIGU</name>
<dbReference type="SUPFAM" id="SSF74650">
    <property type="entry name" value="Galactose mutarotase-like"/>
    <property type="match status" value="1"/>
</dbReference>